<reference evidence="1" key="1">
    <citation type="submission" date="2022-04" db="EMBL/GenBank/DDBJ databases">
        <title>Chromosome-scale genome assembly of Holotrichia oblita Faldermann.</title>
        <authorList>
            <person name="Rongchong L."/>
        </authorList>
    </citation>
    <scope>NUCLEOTIDE SEQUENCE</scope>
    <source>
        <strain evidence="1">81SQS9</strain>
    </source>
</reference>
<name>A0ACB9TX35_HOLOL</name>
<gene>
    <name evidence="1" type="ORF">MML48_1g10405</name>
</gene>
<dbReference type="EMBL" id="CM043015">
    <property type="protein sequence ID" value="KAI4471533.1"/>
    <property type="molecule type" value="Genomic_DNA"/>
</dbReference>
<sequence>MKVDQKNLDIERIKEDFIQLNSTLLKSGISFSKLQKTSLGKSPTVYNTVTWCTALFIIIIGLGYQLHLFQQIVKYTRGVRCIIPNNYFLWEGTRPISDCQYCLDVESPIILYNISRNDFRSYAYSSKPIVVKGAFLNWPAFKYFNFTFFKNLYDQTEGGYKSVDDECQFLHFKSDFISLRDVLSMNSARINNEPGTKSWYVGWGNCHSEILQRMRQYYPKPHFLPEDCEIPSKEYIFMGYDDGATMHLDFISRLMWQAQLKGSKKWILKPSPECEDICKTITFLVEPGDAVLVDTRVWYHGTSILPGEFSLSIQSEYG</sequence>
<keyword evidence="2" id="KW-1185">Reference proteome</keyword>
<proteinExistence type="predicted"/>
<accession>A0ACB9TX35</accession>
<comment type="caution">
    <text evidence="1">The sequence shown here is derived from an EMBL/GenBank/DDBJ whole genome shotgun (WGS) entry which is preliminary data.</text>
</comment>
<evidence type="ECO:0000313" key="2">
    <source>
        <dbReference type="Proteomes" id="UP001056778"/>
    </source>
</evidence>
<dbReference type="Proteomes" id="UP001056778">
    <property type="component" value="Chromosome 1"/>
</dbReference>
<organism evidence="1 2">
    <name type="scientific">Holotrichia oblita</name>
    <name type="common">Chafer beetle</name>
    <dbReference type="NCBI Taxonomy" id="644536"/>
    <lineage>
        <taxon>Eukaryota</taxon>
        <taxon>Metazoa</taxon>
        <taxon>Ecdysozoa</taxon>
        <taxon>Arthropoda</taxon>
        <taxon>Hexapoda</taxon>
        <taxon>Insecta</taxon>
        <taxon>Pterygota</taxon>
        <taxon>Neoptera</taxon>
        <taxon>Endopterygota</taxon>
        <taxon>Coleoptera</taxon>
        <taxon>Polyphaga</taxon>
        <taxon>Scarabaeiformia</taxon>
        <taxon>Scarabaeidae</taxon>
        <taxon>Melolonthinae</taxon>
        <taxon>Holotrichia</taxon>
    </lineage>
</organism>
<protein>
    <submittedName>
        <fullName evidence="1">Arginine demethylase and lysyl-hydroxylase jmjd</fullName>
    </submittedName>
</protein>
<evidence type="ECO:0000313" key="1">
    <source>
        <dbReference type="EMBL" id="KAI4471533.1"/>
    </source>
</evidence>